<dbReference type="EMBL" id="MRCU01000016">
    <property type="protein sequence ID" value="RKK07572.1"/>
    <property type="molecule type" value="Genomic_DNA"/>
</dbReference>
<proteinExistence type="predicted"/>
<protein>
    <submittedName>
        <fullName evidence="1">Uncharacterized protein</fullName>
    </submittedName>
</protein>
<organism evidence="1 2">
    <name type="scientific">Fusarium oxysporum f. sp. cepae</name>
    <dbReference type="NCBI Taxonomy" id="396571"/>
    <lineage>
        <taxon>Eukaryota</taxon>
        <taxon>Fungi</taxon>
        <taxon>Dikarya</taxon>
        <taxon>Ascomycota</taxon>
        <taxon>Pezizomycotina</taxon>
        <taxon>Sordariomycetes</taxon>
        <taxon>Hypocreomycetidae</taxon>
        <taxon>Hypocreales</taxon>
        <taxon>Nectriaceae</taxon>
        <taxon>Fusarium</taxon>
        <taxon>Fusarium oxysporum species complex</taxon>
    </lineage>
</organism>
<gene>
    <name evidence="1" type="ORF">BFJ65_g17777</name>
</gene>
<dbReference type="AlphaFoldDB" id="A0A3L6MRU7"/>
<sequence length="57" mass="5909">MATDRRYFLALYEAVASLVPAIAALPHATFSLCVLATVSTKDRGQAARGGFGRGAAP</sequence>
<accession>A0A3L6MRU7</accession>
<reference evidence="1 2" key="1">
    <citation type="journal article" date="2018" name="Sci. Rep.">
        <title>Characterisation of pathogen-specific regions and novel effector candidates in Fusarium oxysporum f. sp. cepae.</title>
        <authorList>
            <person name="Armitage A.D."/>
            <person name="Taylor A."/>
            <person name="Sobczyk M.K."/>
            <person name="Baxter L."/>
            <person name="Greenfield B.P."/>
            <person name="Bates H.J."/>
            <person name="Wilson F."/>
            <person name="Jackson A.C."/>
            <person name="Ott S."/>
            <person name="Harrison R.J."/>
            <person name="Clarkson J.P."/>
        </authorList>
    </citation>
    <scope>NUCLEOTIDE SEQUENCE [LARGE SCALE GENOMIC DNA]</scope>
    <source>
        <strain evidence="1 2">FoC_Fus2</strain>
    </source>
</reference>
<dbReference type="Proteomes" id="UP000270866">
    <property type="component" value="Unassembled WGS sequence"/>
</dbReference>
<evidence type="ECO:0000313" key="1">
    <source>
        <dbReference type="EMBL" id="RKK07572.1"/>
    </source>
</evidence>
<name>A0A3L6MRU7_FUSOX</name>
<evidence type="ECO:0000313" key="2">
    <source>
        <dbReference type="Proteomes" id="UP000270866"/>
    </source>
</evidence>
<comment type="caution">
    <text evidence="1">The sequence shown here is derived from an EMBL/GenBank/DDBJ whole genome shotgun (WGS) entry which is preliminary data.</text>
</comment>